<keyword evidence="2" id="KW-1185">Reference proteome</keyword>
<dbReference type="Proteomes" id="UP000431401">
    <property type="component" value="Unassembled WGS sequence"/>
</dbReference>
<dbReference type="RefSeq" id="WP_153339336.1">
    <property type="nucleotide sequence ID" value="NZ_WEGI01000002.1"/>
</dbReference>
<protein>
    <submittedName>
        <fullName evidence="1">Uncharacterized protein</fullName>
    </submittedName>
</protein>
<proteinExistence type="predicted"/>
<dbReference type="Pfam" id="PF19686">
    <property type="entry name" value="DUF6188"/>
    <property type="match status" value="1"/>
</dbReference>
<sequence length="131" mass="14225">MKRPTALVGATVERVAFDWQTRLLLVARNPDTRYRVNAELVIETPFVLRDADGLPHELEPGTGSAQSSMLDLFTKTITDLHIGDRGALTLHFDNGAQLSIDPHPGHESWNLAGTGIDGILIGPGGETDWAE</sequence>
<dbReference type="AlphaFoldDB" id="A0A7K0DIN3"/>
<organism evidence="1 2">
    <name type="scientific">Nocardia aurantia</name>
    <dbReference type="NCBI Taxonomy" id="2585199"/>
    <lineage>
        <taxon>Bacteria</taxon>
        <taxon>Bacillati</taxon>
        <taxon>Actinomycetota</taxon>
        <taxon>Actinomycetes</taxon>
        <taxon>Mycobacteriales</taxon>
        <taxon>Nocardiaceae</taxon>
        <taxon>Nocardia</taxon>
    </lineage>
</organism>
<dbReference type="InterPro" id="IPR046179">
    <property type="entry name" value="DUF6188"/>
</dbReference>
<name>A0A7K0DIN3_9NOCA</name>
<reference evidence="1 2" key="1">
    <citation type="submission" date="2019-10" db="EMBL/GenBank/DDBJ databases">
        <title>Nocardia macrotermitis sp. nov. and Nocardia aurantia sp. nov., isolated from the gut of fungus growing-termite Macrotermes natalensis.</title>
        <authorList>
            <person name="Benndorf R."/>
            <person name="Schwitalla J."/>
            <person name="Martin K."/>
            <person name="De Beer W."/>
            <person name="Kaster A.-K."/>
            <person name="Vollmers J."/>
            <person name="Poulsen M."/>
            <person name="Beemelmanns C."/>
        </authorList>
    </citation>
    <scope>NUCLEOTIDE SEQUENCE [LARGE SCALE GENOMIC DNA]</scope>
    <source>
        <strain evidence="1 2">RB56</strain>
    </source>
</reference>
<gene>
    <name evidence="1" type="ORF">NRB56_10650</name>
</gene>
<dbReference type="EMBL" id="WEGI01000002">
    <property type="protein sequence ID" value="MQY25508.1"/>
    <property type="molecule type" value="Genomic_DNA"/>
</dbReference>
<evidence type="ECO:0000313" key="2">
    <source>
        <dbReference type="Proteomes" id="UP000431401"/>
    </source>
</evidence>
<accession>A0A7K0DIN3</accession>
<comment type="caution">
    <text evidence="1">The sequence shown here is derived from an EMBL/GenBank/DDBJ whole genome shotgun (WGS) entry which is preliminary data.</text>
</comment>
<evidence type="ECO:0000313" key="1">
    <source>
        <dbReference type="EMBL" id="MQY25508.1"/>
    </source>
</evidence>
<dbReference type="OrthoDB" id="3429377at2"/>